<dbReference type="Proteomes" id="UP000655550">
    <property type="component" value="Unassembled WGS sequence"/>
</dbReference>
<proteinExistence type="predicted"/>
<evidence type="ECO:0000313" key="1">
    <source>
        <dbReference type="EMBL" id="GGH93530.1"/>
    </source>
</evidence>
<gene>
    <name evidence="1" type="ORF">GCM10007363_18350</name>
</gene>
<keyword evidence="2" id="KW-1185">Reference proteome</keyword>
<comment type="caution">
    <text evidence="1">The sequence shown here is derived from an EMBL/GenBank/DDBJ whole genome shotgun (WGS) entry which is preliminary data.</text>
</comment>
<sequence>MALPAMPIAKKRVMTCDSKLSRDISRKAPMPQIADVTTSVTQYTPSQRAGVRLCGALRW</sequence>
<dbReference type="EMBL" id="BMDE01000005">
    <property type="protein sequence ID" value="GGH93530.1"/>
    <property type="molecule type" value="Genomic_DNA"/>
</dbReference>
<reference evidence="2" key="1">
    <citation type="journal article" date="2019" name="Int. J. Syst. Evol. Microbiol.">
        <title>The Global Catalogue of Microorganisms (GCM) 10K type strain sequencing project: providing services to taxonomists for standard genome sequencing and annotation.</title>
        <authorList>
            <consortium name="The Broad Institute Genomics Platform"/>
            <consortium name="The Broad Institute Genome Sequencing Center for Infectious Disease"/>
            <person name="Wu L."/>
            <person name="Ma J."/>
        </authorList>
    </citation>
    <scope>NUCLEOTIDE SEQUENCE [LARGE SCALE GENOMIC DNA]</scope>
    <source>
        <strain evidence="2">CCM 8778</strain>
    </source>
</reference>
<accession>A0ABQ2ALH0</accession>
<protein>
    <submittedName>
        <fullName evidence="1">Uncharacterized protein</fullName>
    </submittedName>
</protein>
<name>A0ABQ2ALH0_9PSED</name>
<organism evidence="1 2">
    <name type="scientific">Pseudomonas fluvialis</name>
    <dbReference type="NCBI Taxonomy" id="1793966"/>
    <lineage>
        <taxon>Bacteria</taxon>
        <taxon>Pseudomonadati</taxon>
        <taxon>Pseudomonadota</taxon>
        <taxon>Gammaproteobacteria</taxon>
        <taxon>Pseudomonadales</taxon>
        <taxon>Pseudomonadaceae</taxon>
        <taxon>Pseudomonas</taxon>
    </lineage>
</organism>
<evidence type="ECO:0000313" key="2">
    <source>
        <dbReference type="Proteomes" id="UP000655550"/>
    </source>
</evidence>